<comment type="caution">
    <text evidence="1">The sequence shown here is derived from an EMBL/GenBank/DDBJ whole genome shotgun (WGS) entry which is preliminary data.</text>
</comment>
<evidence type="ECO:0000313" key="2">
    <source>
        <dbReference type="Proteomes" id="UP000279307"/>
    </source>
</evidence>
<dbReference type="Proteomes" id="UP000279307">
    <property type="component" value="Chromosome 9"/>
</dbReference>
<dbReference type="EMBL" id="QOIP01000009">
    <property type="protein sequence ID" value="RLU18351.1"/>
    <property type="molecule type" value="Genomic_DNA"/>
</dbReference>
<dbReference type="AlphaFoldDB" id="A0A3L8DDF3"/>
<protein>
    <submittedName>
        <fullName evidence="1">Uncharacterized protein</fullName>
    </submittedName>
</protein>
<reference evidence="1 2" key="1">
    <citation type="journal article" date="2018" name="Genome Res.">
        <title>The genomic architecture and molecular evolution of ant odorant receptors.</title>
        <authorList>
            <person name="McKenzie S.K."/>
            <person name="Kronauer D.J.C."/>
        </authorList>
    </citation>
    <scope>NUCLEOTIDE SEQUENCE [LARGE SCALE GENOMIC DNA]</scope>
    <source>
        <strain evidence="1">Clonal line C1</strain>
    </source>
</reference>
<organism evidence="1 2">
    <name type="scientific">Ooceraea biroi</name>
    <name type="common">Clonal raider ant</name>
    <name type="synonym">Cerapachys biroi</name>
    <dbReference type="NCBI Taxonomy" id="2015173"/>
    <lineage>
        <taxon>Eukaryota</taxon>
        <taxon>Metazoa</taxon>
        <taxon>Ecdysozoa</taxon>
        <taxon>Arthropoda</taxon>
        <taxon>Hexapoda</taxon>
        <taxon>Insecta</taxon>
        <taxon>Pterygota</taxon>
        <taxon>Neoptera</taxon>
        <taxon>Endopterygota</taxon>
        <taxon>Hymenoptera</taxon>
        <taxon>Apocrita</taxon>
        <taxon>Aculeata</taxon>
        <taxon>Formicoidea</taxon>
        <taxon>Formicidae</taxon>
        <taxon>Dorylinae</taxon>
        <taxon>Ooceraea</taxon>
    </lineage>
</organism>
<sequence>MTSNVVTRIAWSAMPMVTFNGVAFRRFDGNVAPSNGTQMENVGARSMKPWSRSRTSSWLGNDDDTTMTTTTNHGRFPQVLKKMDILFPYLHFADPVLVKFSTRMPAEMSVFYSRDEIKIRLPQLFS</sequence>
<accession>A0A3L8DDF3</accession>
<gene>
    <name evidence="1" type="ORF">DMN91_008708</name>
</gene>
<name>A0A3L8DDF3_OOCBI</name>
<evidence type="ECO:0000313" key="1">
    <source>
        <dbReference type="EMBL" id="RLU18351.1"/>
    </source>
</evidence>
<proteinExistence type="predicted"/>